<dbReference type="PANTHER" id="PTHR22935:SF95">
    <property type="entry name" value="BETA-LACTAMASE-LIKE 1-RELATED"/>
    <property type="match status" value="1"/>
</dbReference>
<protein>
    <recommendedName>
        <fullName evidence="3">Beta-lactamase-related domain-containing protein</fullName>
    </recommendedName>
</protein>
<accession>A0AAN8RBU4</accession>
<dbReference type="SUPFAM" id="SSF56601">
    <property type="entry name" value="beta-lactamase/transpeptidase-like"/>
    <property type="match status" value="1"/>
</dbReference>
<name>A0AAN8RBU4_9PEZI</name>
<dbReference type="EMBL" id="JAVHNR010000005">
    <property type="protein sequence ID" value="KAK6342327.1"/>
    <property type="molecule type" value="Genomic_DNA"/>
</dbReference>
<dbReference type="PANTHER" id="PTHR22935">
    <property type="entry name" value="PENICILLIN-BINDING PROTEIN"/>
    <property type="match status" value="1"/>
</dbReference>
<reference evidence="4 5" key="1">
    <citation type="submission" date="2019-10" db="EMBL/GenBank/DDBJ databases">
        <authorList>
            <person name="Palmer J.M."/>
        </authorList>
    </citation>
    <scope>NUCLEOTIDE SEQUENCE [LARGE SCALE GENOMIC DNA]</scope>
    <source>
        <strain evidence="4 5">TWF718</strain>
    </source>
</reference>
<dbReference type="InterPro" id="IPR001466">
    <property type="entry name" value="Beta-lactam-related"/>
</dbReference>
<feature type="domain" description="Beta-lactamase-related" evidence="3">
    <location>
        <begin position="188"/>
        <end position="513"/>
    </location>
</feature>
<keyword evidence="2" id="KW-1133">Transmembrane helix</keyword>
<evidence type="ECO:0000313" key="4">
    <source>
        <dbReference type="EMBL" id="KAK6342327.1"/>
    </source>
</evidence>
<feature type="transmembrane region" description="Helical" evidence="2">
    <location>
        <begin position="69"/>
        <end position="88"/>
    </location>
</feature>
<evidence type="ECO:0000256" key="1">
    <source>
        <dbReference type="ARBA" id="ARBA00038473"/>
    </source>
</evidence>
<gene>
    <name evidence="4" type="ORF">TWF718_007730</name>
</gene>
<dbReference type="InterPro" id="IPR012338">
    <property type="entry name" value="Beta-lactam/transpept-like"/>
</dbReference>
<keyword evidence="2" id="KW-0472">Membrane</keyword>
<dbReference type="Pfam" id="PF00144">
    <property type="entry name" value="Beta-lactamase"/>
    <property type="match status" value="1"/>
</dbReference>
<organism evidence="4 5">
    <name type="scientific">Orbilia javanica</name>
    <dbReference type="NCBI Taxonomy" id="47235"/>
    <lineage>
        <taxon>Eukaryota</taxon>
        <taxon>Fungi</taxon>
        <taxon>Dikarya</taxon>
        <taxon>Ascomycota</taxon>
        <taxon>Pezizomycotina</taxon>
        <taxon>Orbiliomycetes</taxon>
        <taxon>Orbiliales</taxon>
        <taxon>Orbiliaceae</taxon>
        <taxon>Orbilia</taxon>
    </lineage>
</organism>
<dbReference type="AlphaFoldDB" id="A0AAN8RBU4"/>
<proteinExistence type="inferred from homology"/>
<keyword evidence="2" id="KW-0812">Transmembrane</keyword>
<evidence type="ECO:0000256" key="2">
    <source>
        <dbReference type="SAM" id="Phobius"/>
    </source>
</evidence>
<keyword evidence="5" id="KW-1185">Reference proteome</keyword>
<evidence type="ECO:0000259" key="3">
    <source>
        <dbReference type="Pfam" id="PF00144"/>
    </source>
</evidence>
<dbReference type="Proteomes" id="UP001313282">
    <property type="component" value="Unassembled WGS sequence"/>
</dbReference>
<sequence length="669" mass="73897">MPIISSKLKDGRFDEPGFQTRLLSCESRSQRGYQTMESRPLLDEKLVMMEGEAVDVDAKKRKKQNWLMNSYWTAVGFSVGIFLTLYVSRGIPTSSTASLSKRQTPASYEGSTILASGNDLSVAAPQWRCVPPPPPFLLEDPRVVQHPSVKLALAQLELTLKADTLSSKDALSISIVHASKGKIYEFHNGRKRLNESSFASPARVNGNSIYRIASVSKVFAVLEALVLGRQAQRRKFVPELTLESRLQDVLPEFKLPLEFKDEAGDITLGQLGSHRAGLGRDMGEMVFNSTADIIWPPVPGQDTFIEKYYKHNTSPQELLTTVSKNDLIWQVGETPSYSNTGFSILGLATGNYRKKLKKQSKSWASSIDEDILNPLQMDSTFAGAIPRNLRKDLVIPNSRHMVDLTVPAVHDPAGGIFSTSNDLAKFLHKVLLSRKPCLISNSQRLNWLRSIHYNTDAITSVGIPWESYRAIMPDYAAYNIYFKGGGLPGQFSQISTFPEFGYGVTVLTSVGSTDQELLAGAATTDPLTLSFTIHNTIAPAIWKAYTDIVTADYAGTYISSDGIAHIAFENGFLTLKELTLHGSNILEKADQLIWRQGGRQTSIFGWGAGLIGTGIPGRFRAAPLFTCVWSGFDIVTTKSGWGLDLFVFKKVNGKMTLFYEPMRGKLVKQ</sequence>
<evidence type="ECO:0000313" key="5">
    <source>
        <dbReference type="Proteomes" id="UP001313282"/>
    </source>
</evidence>
<dbReference type="Gene3D" id="3.40.710.10">
    <property type="entry name" value="DD-peptidase/beta-lactamase superfamily"/>
    <property type="match status" value="1"/>
</dbReference>
<dbReference type="InterPro" id="IPR051478">
    <property type="entry name" value="Beta-lactamase-like_AB/R"/>
</dbReference>
<comment type="similarity">
    <text evidence="1">Belongs to the beta-lactamase family.</text>
</comment>
<comment type="caution">
    <text evidence="4">The sequence shown here is derived from an EMBL/GenBank/DDBJ whole genome shotgun (WGS) entry which is preliminary data.</text>
</comment>